<evidence type="ECO:0000313" key="3">
    <source>
        <dbReference type="Proteomes" id="UP000231896"/>
    </source>
</evidence>
<name>A0A2K8NWM3_9MOLU</name>
<dbReference type="KEGG" id="eml:EMELA_v1c06230"/>
<keyword evidence="1" id="KW-0472">Membrane</keyword>
<keyword evidence="3" id="KW-1185">Reference proteome</keyword>
<reference evidence="2 3" key="1">
    <citation type="submission" date="2017-11" db="EMBL/GenBank/DDBJ databases">
        <title>Genome sequence of Entomoplasma melaleucae M1 (ATCC 49191).</title>
        <authorList>
            <person name="Lo W.-S."/>
            <person name="Gasparich G.E."/>
            <person name="Kuo C.-H."/>
        </authorList>
    </citation>
    <scope>NUCLEOTIDE SEQUENCE [LARGE SCALE GENOMIC DNA]</scope>
    <source>
        <strain evidence="2 3">M1</strain>
    </source>
</reference>
<keyword evidence="1" id="KW-1133">Transmembrane helix</keyword>
<accession>A0A2K8NWM3</accession>
<dbReference type="Proteomes" id="UP000231896">
    <property type="component" value="Chromosome"/>
</dbReference>
<dbReference type="AlphaFoldDB" id="A0A2K8NWM3"/>
<evidence type="ECO:0000256" key="1">
    <source>
        <dbReference type="SAM" id="Phobius"/>
    </source>
</evidence>
<dbReference type="RefSeq" id="WP_028124528.1">
    <property type="nucleotide sequence ID" value="NZ_CP024964.1"/>
</dbReference>
<feature type="transmembrane region" description="Helical" evidence="1">
    <location>
        <begin position="34"/>
        <end position="53"/>
    </location>
</feature>
<proteinExistence type="predicted"/>
<keyword evidence="1" id="KW-0812">Transmembrane</keyword>
<sequence>MFFNALSSFPLVNFECNSEFTSLKFSLPLISRTVVLTSTILIGVLLSLSIWIITSLPSTFELVETALIVIDPVLS</sequence>
<organism evidence="2 3">
    <name type="scientific">Mesoplasma melaleucae</name>
    <dbReference type="NCBI Taxonomy" id="81459"/>
    <lineage>
        <taxon>Bacteria</taxon>
        <taxon>Bacillati</taxon>
        <taxon>Mycoplasmatota</taxon>
        <taxon>Mollicutes</taxon>
        <taxon>Entomoplasmatales</taxon>
        <taxon>Entomoplasmataceae</taxon>
        <taxon>Mesoplasma</taxon>
    </lineage>
</organism>
<protein>
    <submittedName>
        <fullName evidence="2">Uncharacterized protein</fullName>
    </submittedName>
</protein>
<evidence type="ECO:0000313" key="2">
    <source>
        <dbReference type="EMBL" id="ATZ18134.1"/>
    </source>
</evidence>
<gene>
    <name evidence="2" type="ORF">EMELA_v1c06230</name>
</gene>
<dbReference type="EMBL" id="CP024964">
    <property type="protein sequence ID" value="ATZ18134.1"/>
    <property type="molecule type" value="Genomic_DNA"/>
</dbReference>